<evidence type="ECO:0000256" key="3">
    <source>
        <dbReference type="ARBA" id="ARBA00022448"/>
    </source>
</evidence>
<dbReference type="Gene3D" id="2.40.170.20">
    <property type="entry name" value="TonB-dependent receptor, beta-barrel domain"/>
    <property type="match status" value="1"/>
</dbReference>
<name>A0A917J377_9BACT</name>
<keyword evidence="12 18" id="KW-0675">Receptor</keyword>
<evidence type="ECO:0000256" key="5">
    <source>
        <dbReference type="ARBA" id="ARBA00022496"/>
    </source>
</evidence>
<keyword evidence="19" id="KW-1185">Reference proteome</keyword>
<keyword evidence="8" id="KW-0408">Iron</keyword>
<dbReference type="AlphaFoldDB" id="A0A917J377"/>
<dbReference type="Pfam" id="PF07715">
    <property type="entry name" value="Plug"/>
    <property type="match status" value="1"/>
</dbReference>
<evidence type="ECO:0000256" key="6">
    <source>
        <dbReference type="ARBA" id="ARBA00022692"/>
    </source>
</evidence>
<dbReference type="SUPFAM" id="SSF49452">
    <property type="entry name" value="Starch-binding domain-like"/>
    <property type="match status" value="1"/>
</dbReference>
<dbReference type="Proteomes" id="UP000627292">
    <property type="component" value="Unassembled WGS sequence"/>
</dbReference>
<dbReference type="PANTHER" id="PTHR32552:SF68">
    <property type="entry name" value="FERRICHROME OUTER MEMBRANE TRANSPORTER_PHAGE RECEPTOR"/>
    <property type="match status" value="1"/>
</dbReference>
<keyword evidence="10 15" id="KW-0798">TonB box</keyword>
<dbReference type="SUPFAM" id="SSF56935">
    <property type="entry name" value="Porins"/>
    <property type="match status" value="1"/>
</dbReference>
<dbReference type="PROSITE" id="PS52016">
    <property type="entry name" value="TONB_DEPENDENT_REC_3"/>
    <property type="match status" value="1"/>
</dbReference>
<keyword evidence="3 14" id="KW-0813">Transport</keyword>
<keyword evidence="9" id="KW-0406">Ion transport</keyword>
<dbReference type="CDD" id="cd01347">
    <property type="entry name" value="ligand_gated_channel"/>
    <property type="match status" value="1"/>
</dbReference>
<dbReference type="Gene3D" id="2.170.130.10">
    <property type="entry name" value="TonB-dependent receptor, plug domain"/>
    <property type="match status" value="1"/>
</dbReference>
<dbReference type="Gene3D" id="2.60.40.1120">
    <property type="entry name" value="Carboxypeptidase-like, regulatory domain"/>
    <property type="match status" value="1"/>
</dbReference>
<keyword evidence="4 14" id="KW-1134">Transmembrane beta strand</keyword>
<evidence type="ECO:0000256" key="8">
    <source>
        <dbReference type="ARBA" id="ARBA00023004"/>
    </source>
</evidence>
<evidence type="ECO:0000259" key="17">
    <source>
        <dbReference type="Pfam" id="PF07715"/>
    </source>
</evidence>
<dbReference type="InterPro" id="IPR000531">
    <property type="entry name" value="Beta-barrel_TonB"/>
</dbReference>
<feature type="domain" description="TonB-dependent receptor plug" evidence="17">
    <location>
        <begin position="126"/>
        <end position="216"/>
    </location>
</feature>
<comment type="subcellular location">
    <subcellularLocation>
        <location evidence="1 14">Cell outer membrane</location>
        <topology evidence="1 14">Multi-pass membrane protein</topology>
    </subcellularLocation>
</comment>
<dbReference type="NCBIfam" id="TIGR01783">
    <property type="entry name" value="TonB-siderophor"/>
    <property type="match status" value="1"/>
</dbReference>
<evidence type="ECO:0000256" key="1">
    <source>
        <dbReference type="ARBA" id="ARBA00004571"/>
    </source>
</evidence>
<protein>
    <submittedName>
        <fullName evidence="18">TonB-dependent receptor</fullName>
    </submittedName>
</protein>
<keyword evidence="7" id="KW-0732">Signal</keyword>
<evidence type="ECO:0000256" key="10">
    <source>
        <dbReference type="ARBA" id="ARBA00023077"/>
    </source>
</evidence>
<dbReference type="InterPro" id="IPR013784">
    <property type="entry name" value="Carb-bd-like_fold"/>
</dbReference>
<reference evidence="18" key="2">
    <citation type="submission" date="2020-09" db="EMBL/GenBank/DDBJ databases">
        <authorList>
            <person name="Sun Q."/>
            <person name="Zhou Y."/>
        </authorList>
    </citation>
    <scope>NUCLEOTIDE SEQUENCE</scope>
    <source>
        <strain evidence="18">CGMCC 1.15290</strain>
    </source>
</reference>
<dbReference type="InterPro" id="IPR037066">
    <property type="entry name" value="Plug_dom_sf"/>
</dbReference>
<evidence type="ECO:0000256" key="15">
    <source>
        <dbReference type="RuleBase" id="RU003357"/>
    </source>
</evidence>
<evidence type="ECO:0000256" key="4">
    <source>
        <dbReference type="ARBA" id="ARBA00022452"/>
    </source>
</evidence>
<dbReference type="InterPro" id="IPR012910">
    <property type="entry name" value="Plug_dom"/>
</dbReference>
<dbReference type="GO" id="GO:0015891">
    <property type="term" value="P:siderophore transport"/>
    <property type="evidence" value="ECO:0007669"/>
    <property type="project" value="InterPro"/>
</dbReference>
<organism evidence="18 19">
    <name type="scientific">Filimonas zeae</name>
    <dbReference type="NCBI Taxonomy" id="1737353"/>
    <lineage>
        <taxon>Bacteria</taxon>
        <taxon>Pseudomonadati</taxon>
        <taxon>Bacteroidota</taxon>
        <taxon>Chitinophagia</taxon>
        <taxon>Chitinophagales</taxon>
        <taxon>Chitinophagaceae</taxon>
        <taxon>Filimonas</taxon>
    </lineage>
</organism>
<comment type="caution">
    <text evidence="18">The sequence shown here is derived from an EMBL/GenBank/DDBJ whole genome shotgun (WGS) entry which is preliminary data.</text>
</comment>
<evidence type="ECO:0000256" key="13">
    <source>
        <dbReference type="ARBA" id="ARBA00023237"/>
    </source>
</evidence>
<dbReference type="InterPro" id="IPR039426">
    <property type="entry name" value="TonB-dep_rcpt-like"/>
</dbReference>
<evidence type="ECO:0000256" key="9">
    <source>
        <dbReference type="ARBA" id="ARBA00023065"/>
    </source>
</evidence>
<keyword evidence="6 14" id="KW-0812">Transmembrane</keyword>
<reference evidence="18" key="1">
    <citation type="journal article" date="2014" name="Int. J. Syst. Evol. Microbiol.">
        <title>Complete genome sequence of Corynebacterium casei LMG S-19264T (=DSM 44701T), isolated from a smear-ripened cheese.</title>
        <authorList>
            <consortium name="US DOE Joint Genome Institute (JGI-PGF)"/>
            <person name="Walter F."/>
            <person name="Albersmeier A."/>
            <person name="Kalinowski J."/>
            <person name="Ruckert C."/>
        </authorList>
    </citation>
    <scope>NUCLEOTIDE SEQUENCE</scope>
    <source>
        <strain evidence="18">CGMCC 1.15290</strain>
    </source>
</reference>
<gene>
    <name evidence="18" type="ORF">GCM10011379_41730</name>
</gene>
<dbReference type="Pfam" id="PF00593">
    <property type="entry name" value="TonB_dep_Rec_b-barrel"/>
    <property type="match status" value="1"/>
</dbReference>
<dbReference type="InterPro" id="IPR010105">
    <property type="entry name" value="TonB_sidphr_rcpt"/>
</dbReference>
<dbReference type="GO" id="GO:0009279">
    <property type="term" value="C:cell outer membrane"/>
    <property type="evidence" value="ECO:0007669"/>
    <property type="project" value="UniProtKB-SubCell"/>
</dbReference>
<dbReference type="EMBL" id="BMIB01000004">
    <property type="protein sequence ID" value="GGH76619.1"/>
    <property type="molecule type" value="Genomic_DNA"/>
</dbReference>
<dbReference type="GO" id="GO:0030246">
    <property type="term" value="F:carbohydrate binding"/>
    <property type="evidence" value="ECO:0007669"/>
    <property type="project" value="InterPro"/>
</dbReference>
<sequence>MLFCRLSLAQTSAPSIRGTVVTSDKQPVPGISIRIEGLSAGVISDDKGGFVFKKLQPGTYVLQLSAVGIQPLQQTVTVAAGSTASADFTIQETSAQLETVLVNAGRKNRYTAKSSDYAARMPLKNLENPQVYTTVTAEFIKDQIITDYRDAFRNVPGVNSLESVSNGRTSAFIRGFRTGNYMRNGLIASQLTATEVANLEKIEVLKGPSGTLFGSSYISYGGVVNRITKKPFETASAELSYTGGSFGLSRLTADINTPLNEQKTALLRVNAARHAAGSFQENGYQTNYFFAPSFQYKVNEKLTVAVDMELYSNHGTNLGISFTPNAAAYPNMKGYQDLNYIYKRTFSSDDITSTLKGYTFFGRADYKLNDQWSVNAVYTFAGVNAKDQLQFTPTLLRGDSVSRTVQRYAHSYNNQNAQMNLNGDIVVGGIRNRILVGADVVQSVTNPTYIKRFIYDSISINGIAPYISRDKIDQRLAQTNYTSAFKSNAYNFGIYASDVVNITEELMVMLSVRWDKVDNKGTTSFLNNLTTGTFAKSTFSPKAGIVYQVIKDKVSLFGNYLNGFTYSSATDKSGKLFQPERANQWEGGVKADLLNGKLSTTLSYYNIKVTDKLRTNPDDINFQIQDGTQVSKGAELEVNASPVSGLNIIAGYAHNTSRFTKTNANIQGKTPARAPGDMANGFVSYQLQHGALKGLRVSAGVNYQSKSWCDDVNTFTIPDFVVFNSVVSYDFGQCRLYFRLDNISNEKYWGPWGNAQPPRNLSAGISVKF</sequence>
<evidence type="ECO:0000256" key="14">
    <source>
        <dbReference type="PROSITE-ProRule" id="PRU01360"/>
    </source>
</evidence>
<dbReference type="Pfam" id="PF13715">
    <property type="entry name" value="CarbopepD_reg_2"/>
    <property type="match status" value="1"/>
</dbReference>
<dbReference type="PANTHER" id="PTHR32552">
    <property type="entry name" value="FERRICHROME IRON RECEPTOR-RELATED"/>
    <property type="match status" value="1"/>
</dbReference>
<dbReference type="GO" id="GO:0015344">
    <property type="term" value="F:siderophore uptake transmembrane transporter activity"/>
    <property type="evidence" value="ECO:0007669"/>
    <property type="project" value="TreeGrafter"/>
</dbReference>
<accession>A0A917J377</accession>
<keyword evidence="5" id="KW-0410">Iron transport</keyword>
<comment type="similarity">
    <text evidence="2 14 15">Belongs to the TonB-dependent receptor family.</text>
</comment>
<evidence type="ECO:0000256" key="2">
    <source>
        <dbReference type="ARBA" id="ARBA00009810"/>
    </source>
</evidence>
<proteinExistence type="inferred from homology"/>
<dbReference type="GO" id="GO:0038023">
    <property type="term" value="F:signaling receptor activity"/>
    <property type="evidence" value="ECO:0007669"/>
    <property type="project" value="InterPro"/>
</dbReference>
<dbReference type="InterPro" id="IPR036942">
    <property type="entry name" value="Beta-barrel_TonB_sf"/>
</dbReference>
<evidence type="ECO:0000313" key="18">
    <source>
        <dbReference type="EMBL" id="GGH76619.1"/>
    </source>
</evidence>
<keyword evidence="11 14" id="KW-0472">Membrane</keyword>
<evidence type="ECO:0000259" key="16">
    <source>
        <dbReference type="Pfam" id="PF00593"/>
    </source>
</evidence>
<feature type="domain" description="TonB-dependent receptor-like beta-barrel" evidence="16">
    <location>
        <begin position="317"/>
        <end position="743"/>
    </location>
</feature>
<evidence type="ECO:0000256" key="7">
    <source>
        <dbReference type="ARBA" id="ARBA00022729"/>
    </source>
</evidence>
<evidence type="ECO:0000256" key="12">
    <source>
        <dbReference type="ARBA" id="ARBA00023170"/>
    </source>
</evidence>
<evidence type="ECO:0000313" key="19">
    <source>
        <dbReference type="Proteomes" id="UP000627292"/>
    </source>
</evidence>
<evidence type="ECO:0000256" key="11">
    <source>
        <dbReference type="ARBA" id="ARBA00023136"/>
    </source>
</evidence>
<keyword evidence="13 14" id="KW-0998">Cell outer membrane</keyword>